<protein>
    <submittedName>
        <fullName evidence="1">Uncharacterized protein</fullName>
    </submittedName>
</protein>
<sequence length="253" mass="30290">MNSKEIFSDKKWYHELLYKNDEVKTNDGLSSLLDMFNNEADFIKHFIENTIFFKKEHIIKQEHEYFNTRSDENPLVVRFSTKSQKHFYFKSENGRGFSVKKFKNRKEAHDFSRKNKLYHKSEKEEEIVVHIDKDGNYEVRNQIAKYSEIRVSQGTLISNFTNYTISHIWAKTEHPLFFTALWNVTLIPTYLGFILDKPDENSEIVRKLKLIMQGLCYEFYKPAIINETEIKRLKTSIEFAKKCQSENYNFTFI</sequence>
<dbReference type="RefSeq" id="WP_063742111.1">
    <property type="nucleotide sequence ID" value="NZ_CP059075.1"/>
</dbReference>
<organism evidence="1 2">
    <name type="scientific">Flavobacterium psychrophilum</name>
    <dbReference type="NCBI Taxonomy" id="96345"/>
    <lineage>
        <taxon>Bacteria</taxon>
        <taxon>Pseudomonadati</taxon>
        <taxon>Bacteroidota</taxon>
        <taxon>Flavobacteriia</taxon>
        <taxon>Flavobacteriales</taxon>
        <taxon>Flavobacteriaceae</taxon>
        <taxon>Flavobacterium</taxon>
    </lineage>
</organism>
<reference evidence="1 2" key="1">
    <citation type="submission" date="2020-07" db="EMBL/GenBank/DDBJ databases">
        <title>Genomic characterization of Flavobacterium psychrophilum strains.</title>
        <authorList>
            <person name="Castillo D."/>
            <person name="Jorgensen J."/>
            <person name="Middelboe M."/>
        </authorList>
    </citation>
    <scope>NUCLEOTIDE SEQUENCE [LARGE SCALE GENOMIC DNA]</scope>
    <source>
        <strain evidence="1 2">FPS-R7</strain>
    </source>
</reference>
<dbReference type="EMBL" id="CP059075">
    <property type="protein sequence ID" value="QRE03367.1"/>
    <property type="molecule type" value="Genomic_DNA"/>
</dbReference>
<proteinExistence type="predicted"/>
<evidence type="ECO:0000313" key="1">
    <source>
        <dbReference type="EMBL" id="QRE03367.1"/>
    </source>
</evidence>
<gene>
    <name evidence="1" type="ORF">H0H26_10740</name>
</gene>
<name>A0A7U2NE11_FLAPS</name>
<accession>A0A7U2NE11</accession>
<evidence type="ECO:0000313" key="2">
    <source>
        <dbReference type="Proteomes" id="UP000596329"/>
    </source>
</evidence>
<dbReference type="AlphaFoldDB" id="A0A7U2NE11"/>
<dbReference type="Proteomes" id="UP000596329">
    <property type="component" value="Chromosome"/>
</dbReference>